<evidence type="ECO:0000256" key="4">
    <source>
        <dbReference type="ARBA" id="ARBA00022695"/>
    </source>
</evidence>
<name>A0A5J9TT92_9POAL</name>
<dbReference type="OrthoDB" id="1926397at2759"/>
<evidence type="ECO:0000259" key="6">
    <source>
        <dbReference type="Pfam" id="PF00623"/>
    </source>
</evidence>
<organism evidence="7 8">
    <name type="scientific">Eragrostis curvula</name>
    <name type="common">weeping love grass</name>
    <dbReference type="NCBI Taxonomy" id="38414"/>
    <lineage>
        <taxon>Eukaryota</taxon>
        <taxon>Viridiplantae</taxon>
        <taxon>Streptophyta</taxon>
        <taxon>Embryophyta</taxon>
        <taxon>Tracheophyta</taxon>
        <taxon>Spermatophyta</taxon>
        <taxon>Magnoliopsida</taxon>
        <taxon>Liliopsida</taxon>
        <taxon>Poales</taxon>
        <taxon>Poaceae</taxon>
        <taxon>PACMAD clade</taxon>
        <taxon>Chloridoideae</taxon>
        <taxon>Eragrostideae</taxon>
        <taxon>Eragrostidinae</taxon>
        <taxon>Eragrostis</taxon>
    </lineage>
</organism>
<feature type="non-terminal residue" evidence="7">
    <location>
        <position position="177"/>
    </location>
</feature>
<protein>
    <recommendedName>
        <fullName evidence="1">DNA-directed RNA polymerase</fullName>
        <ecNumber evidence="1">2.7.7.6</ecNumber>
    </recommendedName>
</protein>
<dbReference type="EMBL" id="RWGY01000031">
    <property type="protein sequence ID" value="TVU13921.1"/>
    <property type="molecule type" value="Genomic_DNA"/>
</dbReference>
<dbReference type="GO" id="GO:0006351">
    <property type="term" value="P:DNA-templated transcription"/>
    <property type="evidence" value="ECO:0007669"/>
    <property type="project" value="InterPro"/>
</dbReference>
<dbReference type="GO" id="GO:0000428">
    <property type="term" value="C:DNA-directed RNA polymerase complex"/>
    <property type="evidence" value="ECO:0007669"/>
    <property type="project" value="UniProtKB-KW"/>
</dbReference>
<dbReference type="SUPFAM" id="SSF64484">
    <property type="entry name" value="beta and beta-prime subunits of DNA dependent RNA-polymerase"/>
    <property type="match status" value="1"/>
</dbReference>
<dbReference type="GO" id="GO:0003677">
    <property type="term" value="F:DNA binding"/>
    <property type="evidence" value="ECO:0007669"/>
    <property type="project" value="InterPro"/>
</dbReference>
<keyword evidence="3" id="KW-0808">Transferase</keyword>
<dbReference type="Proteomes" id="UP000324897">
    <property type="component" value="Unassembled WGS sequence"/>
</dbReference>
<sequence length="177" mass="20149">MDTSEISPSETREKSLIAWIKVERDPRESKAAHMTSNIGARPLERVLVIHKYSEVFPIDHQKFKSVPKIDLRIQAPQTEGLKMRRIHDSLLSLSEDLEPNRMRATTSRTVLHPLQAFYAYVHDDHTVRINPLICYPFAADFESDCIHISNTQSVAAKAEALELFSVRNQLTSSHSGK</sequence>
<gene>
    <name evidence="7" type="ORF">EJB05_37360</name>
</gene>
<dbReference type="Gramene" id="TVU13921">
    <property type="protein sequence ID" value="TVU13921"/>
    <property type="gene ID" value="EJB05_37360"/>
</dbReference>
<keyword evidence="8" id="KW-1185">Reference proteome</keyword>
<reference evidence="7 8" key="1">
    <citation type="journal article" date="2019" name="Sci. Rep.">
        <title>A high-quality genome of Eragrostis curvula grass provides insights into Poaceae evolution and supports new strategies to enhance forage quality.</title>
        <authorList>
            <person name="Carballo J."/>
            <person name="Santos B.A.C.M."/>
            <person name="Zappacosta D."/>
            <person name="Garbus I."/>
            <person name="Selva J.P."/>
            <person name="Gallo C.A."/>
            <person name="Diaz A."/>
            <person name="Albertini E."/>
            <person name="Caccamo M."/>
            <person name="Echenique V."/>
        </authorList>
    </citation>
    <scope>NUCLEOTIDE SEQUENCE [LARGE SCALE GENOMIC DNA]</scope>
    <source>
        <strain evidence="8">cv. Victoria</strain>
        <tissue evidence="7">Leaf</tissue>
    </source>
</reference>
<keyword evidence="2" id="KW-0240">DNA-directed RNA polymerase</keyword>
<dbReference type="Pfam" id="PF00623">
    <property type="entry name" value="RNA_pol_Rpb1_2"/>
    <property type="match status" value="1"/>
</dbReference>
<dbReference type="EC" id="2.7.7.6" evidence="1"/>
<dbReference type="GO" id="GO:0003899">
    <property type="term" value="F:DNA-directed RNA polymerase activity"/>
    <property type="evidence" value="ECO:0007669"/>
    <property type="project" value="UniProtKB-EC"/>
</dbReference>
<dbReference type="Gene3D" id="2.40.40.20">
    <property type="match status" value="1"/>
</dbReference>
<evidence type="ECO:0000313" key="7">
    <source>
        <dbReference type="EMBL" id="TVU13921.1"/>
    </source>
</evidence>
<comment type="caution">
    <text evidence="7">The sequence shown here is derived from an EMBL/GenBank/DDBJ whole genome shotgun (WGS) entry which is preliminary data.</text>
</comment>
<dbReference type="InterPro" id="IPR045867">
    <property type="entry name" value="DNA-dir_RpoC_beta_prime"/>
</dbReference>
<keyword evidence="4" id="KW-0548">Nucleotidyltransferase</keyword>
<evidence type="ECO:0000256" key="5">
    <source>
        <dbReference type="ARBA" id="ARBA00023163"/>
    </source>
</evidence>
<dbReference type="PANTHER" id="PTHR19376">
    <property type="entry name" value="DNA-DIRECTED RNA POLYMERASE"/>
    <property type="match status" value="1"/>
</dbReference>
<evidence type="ECO:0000256" key="2">
    <source>
        <dbReference type="ARBA" id="ARBA00022478"/>
    </source>
</evidence>
<keyword evidence="5" id="KW-0804">Transcription</keyword>
<proteinExistence type="predicted"/>
<evidence type="ECO:0000313" key="8">
    <source>
        <dbReference type="Proteomes" id="UP000324897"/>
    </source>
</evidence>
<dbReference type="InterPro" id="IPR000722">
    <property type="entry name" value="RNA_pol_asu"/>
</dbReference>
<evidence type="ECO:0000256" key="1">
    <source>
        <dbReference type="ARBA" id="ARBA00012418"/>
    </source>
</evidence>
<feature type="domain" description="RNA polymerase alpha subunit" evidence="6">
    <location>
        <begin position="114"/>
        <end position="166"/>
    </location>
</feature>
<accession>A0A5J9TT92</accession>
<dbReference type="AlphaFoldDB" id="A0A5J9TT92"/>
<dbReference type="PANTHER" id="PTHR19376:SF51">
    <property type="entry name" value="DNA-DIRECTED RNA POLYMERASE V SUBUNIT 1"/>
    <property type="match status" value="1"/>
</dbReference>
<evidence type="ECO:0000256" key="3">
    <source>
        <dbReference type="ARBA" id="ARBA00022679"/>
    </source>
</evidence>